<gene>
    <name evidence="2" type="ORF">DSM02_3960</name>
</gene>
<protein>
    <submittedName>
        <fullName evidence="2">Uncharacterized protein</fullName>
    </submittedName>
</protein>
<keyword evidence="1" id="KW-0732">Signal</keyword>
<dbReference type="OrthoDB" id="6654917at2"/>
<keyword evidence="3" id="KW-1185">Reference proteome</keyword>
<feature type="signal peptide" evidence="1">
    <location>
        <begin position="1"/>
        <end position="18"/>
    </location>
</feature>
<evidence type="ECO:0000313" key="3">
    <source>
        <dbReference type="Proteomes" id="UP000289859"/>
    </source>
</evidence>
<dbReference type="EMBL" id="QOVK01000032">
    <property type="protein sequence ID" value="RXG12114.1"/>
    <property type="molecule type" value="Genomic_DNA"/>
</dbReference>
<organism evidence="2 3">
    <name type="scientific">Leeuwenhoekiella polynyae</name>
    <dbReference type="NCBI Taxonomy" id="1550906"/>
    <lineage>
        <taxon>Bacteria</taxon>
        <taxon>Pseudomonadati</taxon>
        <taxon>Bacteroidota</taxon>
        <taxon>Flavobacteriia</taxon>
        <taxon>Flavobacteriales</taxon>
        <taxon>Flavobacteriaceae</taxon>
        <taxon>Leeuwenhoekiella</taxon>
    </lineage>
</organism>
<evidence type="ECO:0000256" key="1">
    <source>
        <dbReference type="SAM" id="SignalP"/>
    </source>
</evidence>
<feature type="chain" id="PRO_5020392027" evidence="1">
    <location>
        <begin position="19"/>
        <end position="273"/>
    </location>
</feature>
<dbReference type="AlphaFoldDB" id="A0A4Q0NPC9"/>
<dbReference type="Proteomes" id="UP000289859">
    <property type="component" value="Unassembled WGS sequence"/>
</dbReference>
<evidence type="ECO:0000313" key="2">
    <source>
        <dbReference type="EMBL" id="RXG12114.1"/>
    </source>
</evidence>
<proteinExistence type="predicted"/>
<name>A0A4Q0NPC9_9FLAO</name>
<dbReference type="RefSeq" id="WP_128767140.1">
    <property type="nucleotide sequence ID" value="NZ_JBHUOO010000017.1"/>
</dbReference>
<comment type="caution">
    <text evidence="2">The sequence shown here is derived from an EMBL/GenBank/DDBJ whole genome shotgun (WGS) entry which is preliminary data.</text>
</comment>
<accession>A0A4Q0NPC9</accession>
<sequence>MKSNILLIVFLFSVLLHAQEKPAETPAGVYHHRGNSPEGGTNYMLFPDQQFVITFFGGMLKGIWQQEGDQINFKTAAVPHYICYGRYVAGLKGTQIHFKINEPNQTLVAWNTLEGEMTPVFNKEANCFVPPYILDLDQEVKKIYLLQNSAYLPETPMYEFTNDQNFNELLIINLKPDYTEVKEFSLTTNTQQESSLGIKRPLFTLSEEDLNYCKKYLNTIQFPTRLDPENLLFPKSEAHNSDSYIQLKAENYPKPEFRIGSTPYFHFSCEDLE</sequence>
<reference evidence="2 3" key="1">
    <citation type="submission" date="2018-07" db="EMBL/GenBank/DDBJ databases">
        <title>Leeuwenhoekiella genomics.</title>
        <authorList>
            <person name="Tahon G."/>
            <person name="Willems A."/>
        </authorList>
    </citation>
    <scope>NUCLEOTIDE SEQUENCE [LARGE SCALE GENOMIC DNA]</scope>
    <source>
        <strain evidence="2 3">LMG 29608</strain>
    </source>
</reference>